<name>A0A4S2BDT3_9LACO</name>
<dbReference type="PANTHER" id="PTHR37819">
    <property type="entry name" value="PROTEIN PSIE"/>
    <property type="match status" value="1"/>
</dbReference>
<reference evidence="9 10" key="1">
    <citation type="submission" date="2019-04" db="EMBL/GenBank/DDBJ databases">
        <title>Microbes associate with the intestines of laboratory mice.</title>
        <authorList>
            <person name="Navarre W."/>
            <person name="Wong E."/>
            <person name="Huang K."/>
            <person name="Tropini C."/>
            <person name="Ng K."/>
            <person name="Yu B."/>
        </authorList>
    </citation>
    <scope>NUCLEOTIDE SEQUENCE [LARGE SCALE GENOMIC DNA]</scope>
    <source>
        <strain evidence="9 10">NM61_E11</strain>
    </source>
</reference>
<evidence type="ECO:0000313" key="10">
    <source>
        <dbReference type="Proteomes" id="UP000309117"/>
    </source>
</evidence>
<evidence type="ECO:0000256" key="1">
    <source>
        <dbReference type="ARBA" id="ARBA00004429"/>
    </source>
</evidence>
<dbReference type="EMBL" id="SRYV01000015">
    <property type="protein sequence ID" value="TGY12313.1"/>
    <property type="molecule type" value="Genomic_DNA"/>
</dbReference>
<dbReference type="Pfam" id="PF06146">
    <property type="entry name" value="PsiE"/>
    <property type="match status" value="1"/>
</dbReference>
<dbReference type="InterPro" id="IPR020948">
    <property type="entry name" value="P_starv_induced_PsiE-like"/>
</dbReference>
<dbReference type="PANTHER" id="PTHR37819:SF1">
    <property type="entry name" value="PROTEIN PSIE"/>
    <property type="match status" value="1"/>
</dbReference>
<dbReference type="PIRSF" id="PIRSF029598">
    <property type="entry name" value="PsiE"/>
    <property type="match status" value="1"/>
</dbReference>
<feature type="transmembrane region" description="Helical" evidence="8">
    <location>
        <begin position="61"/>
        <end position="79"/>
    </location>
</feature>
<feature type="transmembrane region" description="Helical" evidence="8">
    <location>
        <begin position="86"/>
        <end position="105"/>
    </location>
</feature>
<keyword evidence="5 8" id="KW-0812">Transmembrane</keyword>
<protein>
    <recommendedName>
        <fullName evidence="3">Protein PsiE</fullName>
    </recommendedName>
</protein>
<feature type="transmembrane region" description="Helical" evidence="8">
    <location>
        <begin position="12"/>
        <end position="35"/>
    </location>
</feature>
<evidence type="ECO:0000256" key="3">
    <source>
        <dbReference type="ARBA" id="ARBA00021903"/>
    </source>
</evidence>
<evidence type="ECO:0000256" key="7">
    <source>
        <dbReference type="ARBA" id="ARBA00023136"/>
    </source>
</evidence>
<evidence type="ECO:0000256" key="4">
    <source>
        <dbReference type="ARBA" id="ARBA00022475"/>
    </source>
</evidence>
<comment type="caution">
    <text evidence="9">The sequence shown here is derived from an EMBL/GenBank/DDBJ whole genome shotgun (WGS) entry which is preliminary data.</text>
</comment>
<keyword evidence="7 8" id="KW-0472">Membrane</keyword>
<keyword evidence="6 8" id="KW-1133">Transmembrane helix</keyword>
<evidence type="ECO:0000256" key="2">
    <source>
        <dbReference type="ARBA" id="ARBA00005632"/>
    </source>
</evidence>
<organism evidence="9 10">
    <name type="scientific">Lactobacillus intestinalis</name>
    <dbReference type="NCBI Taxonomy" id="151781"/>
    <lineage>
        <taxon>Bacteria</taxon>
        <taxon>Bacillati</taxon>
        <taxon>Bacillota</taxon>
        <taxon>Bacilli</taxon>
        <taxon>Lactobacillales</taxon>
        <taxon>Lactobacillaceae</taxon>
        <taxon>Lactobacillus</taxon>
    </lineage>
</organism>
<dbReference type="RefSeq" id="WP_004040080.1">
    <property type="nucleotide sequence ID" value="NZ_AQFR02000003.1"/>
</dbReference>
<dbReference type="GO" id="GO:0005886">
    <property type="term" value="C:plasma membrane"/>
    <property type="evidence" value="ECO:0007669"/>
    <property type="project" value="UniProtKB-SubCell"/>
</dbReference>
<evidence type="ECO:0000313" key="9">
    <source>
        <dbReference type="EMBL" id="TGY12313.1"/>
    </source>
</evidence>
<evidence type="ECO:0000256" key="5">
    <source>
        <dbReference type="ARBA" id="ARBA00022692"/>
    </source>
</evidence>
<dbReference type="AlphaFoldDB" id="A0A4S2BDT3"/>
<sequence>MHKFTKFIEYFARFLQMLLILALALLGILLILLLFREIYSLFDAFISPSISRSNAEIMDEIIVFFLFFEFAAMVISALHHHGHTSINFLMGLGITALLRGLITAHSNLTEVIGNSVAILLLVIGMVIFNRNIKEM</sequence>
<evidence type="ECO:0000256" key="8">
    <source>
        <dbReference type="SAM" id="Phobius"/>
    </source>
</evidence>
<dbReference type="Proteomes" id="UP000309117">
    <property type="component" value="Unassembled WGS sequence"/>
</dbReference>
<gene>
    <name evidence="9" type="primary">psiE</name>
    <name evidence="9" type="ORF">E5351_08170</name>
</gene>
<feature type="transmembrane region" description="Helical" evidence="8">
    <location>
        <begin position="111"/>
        <end position="128"/>
    </location>
</feature>
<proteinExistence type="inferred from homology"/>
<dbReference type="InterPro" id="IPR009315">
    <property type="entry name" value="P_starv_induced_PsiE"/>
</dbReference>
<dbReference type="GO" id="GO:0016036">
    <property type="term" value="P:cellular response to phosphate starvation"/>
    <property type="evidence" value="ECO:0007669"/>
    <property type="project" value="InterPro"/>
</dbReference>
<accession>A0A4S2BDT3</accession>
<dbReference type="NCBIfam" id="NF002763">
    <property type="entry name" value="PRK02833.1-1"/>
    <property type="match status" value="1"/>
</dbReference>
<comment type="subcellular location">
    <subcellularLocation>
        <location evidence="1">Cell inner membrane</location>
        <topology evidence="1">Multi-pass membrane protein</topology>
    </subcellularLocation>
</comment>
<comment type="similarity">
    <text evidence="2">Belongs to the PsiE family.</text>
</comment>
<evidence type="ECO:0000256" key="6">
    <source>
        <dbReference type="ARBA" id="ARBA00022989"/>
    </source>
</evidence>
<keyword evidence="4" id="KW-1003">Cell membrane</keyword>